<dbReference type="Gene3D" id="3.10.180.10">
    <property type="entry name" value="2,3-Dihydroxybiphenyl 1,2-Dioxygenase, domain 1"/>
    <property type="match status" value="1"/>
</dbReference>
<name>A0A4R6K7R5_9ACTN</name>
<evidence type="ECO:0000313" key="2">
    <source>
        <dbReference type="EMBL" id="TDO43425.1"/>
    </source>
</evidence>
<dbReference type="InterPro" id="IPR004360">
    <property type="entry name" value="Glyas_Fos-R_dOase_dom"/>
</dbReference>
<evidence type="ECO:0000313" key="3">
    <source>
        <dbReference type="Proteomes" id="UP000295388"/>
    </source>
</evidence>
<gene>
    <name evidence="2" type="ORF">EV643_118168</name>
</gene>
<dbReference type="GO" id="GO:0016829">
    <property type="term" value="F:lyase activity"/>
    <property type="evidence" value="ECO:0007669"/>
    <property type="project" value="UniProtKB-KW"/>
</dbReference>
<dbReference type="InterPro" id="IPR029068">
    <property type="entry name" value="Glyas_Bleomycin-R_OHBP_Dase"/>
</dbReference>
<dbReference type="EMBL" id="SNWQ01000018">
    <property type="protein sequence ID" value="TDO43425.1"/>
    <property type="molecule type" value="Genomic_DNA"/>
</dbReference>
<dbReference type="PROSITE" id="PS51819">
    <property type="entry name" value="VOC"/>
    <property type="match status" value="1"/>
</dbReference>
<feature type="domain" description="VOC" evidence="1">
    <location>
        <begin position="7"/>
        <end position="126"/>
    </location>
</feature>
<evidence type="ECO:0000259" key="1">
    <source>
        <dbReference type="PROSITE" id="PS51819"/>
    </source>
</evidence>
<protein>
    <submittedName>
        <fullName evidence="2">Catechol 2,3-dioxygenase-like lactoylglutathione lyase family enzyme</fullName>
    </submittedName>
</protein>
<keyword evidence="2" id="KW-0456">Lyase</keyword>
<accession>A0A4R6K7R5</accession>
<comment type="caution">
    <text evidence="2">The sequence shown here is derived from an EMBL/GenBank/DDBJ whole genome shotgun (WGS) entry which is preliminary data.</text>
</comment>
<proteinExistence type="predicted"/>
<dbReference type="RefSeq" id="WP_166665648.1">
    <property type="nucleotide sequence ID" value="NZ_SNWQ01000018.1"/>
</dbReference>
<dbReference type="SUPFAM" id="SSF54593">
    <property type="entry name" value="Glyoxalase/Bleomycin resistance protein/Dihydroxybiphenyl dioxygenase"/>
    <property type="match status" value="1"/>
</dbReference>
<keyword evidence="2" id="KW-0223">Dioxygenase</keyword>
<dbReference type="Pfam" id="PF00903">
    <property type="entry name" value="Glyoxalase"/>
    <property type="match status" value="1"/>
</dbReference>
<keyword evidence="3" id="KW-1185">Reference proteome</keyword>
<dbReference type="Proteomes" id="UP000295388">
    <property type="component" value="Unassembled WGS sequence"/>
</dbReference>
<keyword evidence="2" id="KW-0560">Oxidoreductase</keyword>
<dbReference type="GO" id="GO:0051213">
    <property type="term" value="F:dioxygenase activity"/>
    <property type="evidence" value="ECO:0007669"/>
    <property type="project" value="UniProtKB-KW"/>
</dbReference>
<sequence>MTPGILGLSHVSLSVRDCDAAKRFWVEVLGFEVFSEEPTHCFLFDRAVGLAVIISDHDRTVSGTFDEHNVGLDHLAYAVPSVEALLSWQQRLATLGVPHSPIVETDAGHHLNLRAPDELAIELYVMKPEFAAILGLADDAVPVAATHG</sequence>
<organism evidence="2 3">
    <name type="scientific">Kribbella caucasensis</name>
    <dbReference type="NCBI Taxonomy" id="2512215"/>
    <lineage>
        <taxon>Bacteria</taxon>
        <taxon>Bacillati</taxon>
        <taxon>Actinomycetota</taxon>
        <taxon>Actinomycetes</taxon>
        <taxon>Propionibacteriales</taxon>
        <taxon>Kribbellaceae</taxon>
        <taxon>Kribbella</taxon>
    </lineage>
</organism>
<reference evidence="2 3" key="1">
    <citation type="submission" date="2019-03" db="EMBL/GenBank/DDBJ databases">
        <title>Genomic Encyclopedia of Type Strains, Phase III (KMG-III): the genomes of soil and plant-associated and newly described type strains.</title>
        <authorList>
            <person name="Whitman W."/>
        </authorList>
    </citation>
    <scope>NUCLEOTIDE SEQUENCE [LARGE SCALE GENOMIC DNA]</scope>
    <source>
        <strain evidence="2 3">VKM Ac-2527</strain>
    </source>
</reference>
<dbReference type="InterPro" id="IPR037523">
    <property type="entry name" value="VOC_core"/>
</dbReference>
<dbReference type="AlphaFoldDB" id="A0A4R6K7R5"/>